<evidence type="ECO:0000259" key="2">
    <source>
        <dbReference type="PROSITE" id="PS51176"/>
    </source>
</evidence>
<accession>A0A9D9H7Z5</accession>
<proteinExistence type="predicted"/>
<comment type="caution">
    <text evidence="3">The sequence shown here is derived from an EMBL/GenBank/DDBJ whole genome shotgun (WGS) entry which is preliminary data.</text>
</comment>
<evidence type="ECO:0000313" key="3">
    <source>
        <dbReference type="EMBL" id="MBO8444465.1"/>
    </source>
</evidence>
<dbReference type="InterPro" id="IPR046825">
    <property type="entry name" value="PDH_C"/>
</dbReference>
<reference evidence="3" key="2">
    <citation type="journal article" date="2021" name="PeerJ">
        <title>Extensive microbial diversity within the chicken gut microbiome revealed by metagenomics and culture.</title>
        <authorList>
            <person name="Gilroy R."/>
            <person name="Ravi A."/>
            <person name="Getino M."/>
            <person name="Pursley I."/>
            <person name="Horton D.L."/>
            <person name="Alikhan N.F."/>
            <person name="Baker D."/>
            <person name="Gharbi K."/>
            <person name="Hall N."/>
            <person name="Watson M."/>
            <person name="Adriaenssens E.M."/>
            <person name="Foster-Nyarko E."/>
            <person name="Jarju S."/>
            <person name="Secka A."/>
            <person name="Antonio M."/>
            <person name="Oren A."/>
            <person name="Chaudhuri R.R."/>
            <person name="La Ragione R."/>
            <person name="Hildebrand F."/>
            <person name="Pallen M.J."/>
        </authorList>
    </citation>
    <scope>NUCLEOTIDE SEQUENCE</scope>
    <source>
        <strain evidence="3">D5-748</strain>
    </source>
</reference>
<dbReference type="PANTHER" id="PTHR21363:SF0">
    <property type="entry name" value="PREPHENATE DEHYDROGENASE [NADP(+)]"/>
    <property type="match status" value="1"/>
</dbReference>
<dbReference type="InterPro" id="IPR008927">
    <property type="entry name" value="6-PGluconate_DH-like_C_sf"/>
</dbReference>
<dbReference type="SUPFAM" id="SSF48179">
    <property type="entry name" value="6-phosphogluconate dehydrogenase C-terminal domain-like"/>
    <property type="match status" value="1"/>
</dbReference>
<dbReference type="GO" id="GO:0070403">
    <property type="term" value="F:NAD+ binding"/>
    <property type="evidence" value="ECO:0007669"/>
    <property type="project" value="InterPro"/>
</dbReference>
<dbReference type="Gene3D" id="3.40.50.720">
    <property type="entry name" value="NAD(P)-binding Rossmann-like Domain"/>
    <property type="match status" value="1"/>
</dbReference>
<dbReference type="Pfam" id="PF02153">
    <property type="entry name" value="PDH_N"/>
    <property type="match status" value="2"/>
</dbReference>
<feature type="domain" description="Prephenate/arogenate dehydrogenase" evidence="2">
    <location>
        <begin position="5"/>
        <end position="303"/>
    </location>
</feature>
<dbReference type="SUPFAM" id="SSF51735">
    <property type="entry name" value="NAD(P)-binding Rossmann-fold domains"/>
    <property type="match status" value="1"/>
</dbReference>
<gene>
    <name evidence="3" type="ORF">IAC23_02055</name>
</gene>
<dbReference type="EMBL" id="JADIMO010000026">
    <property type="protein sequence ID" value="MBO8444465.1"/>
    <property type="molecule type" value="Genomic_DNA"/>
</dbReference>
<sequence length="303" mass="33090">MQQTHRVAVIGLGLIGGSMAIDLKRRGFASEIIGVEADPVNAAAALKIGLADRMVPYDECVREADVIILAVPVGTVLKMLPDILDRIGECAGIENPGRTGGNQGAGVIRKVVLDVCSVKECLVRSVHCHPMRKCYVPTHPMAGTEYSGPWAAMPGLFDGRACIICDSGESDSHSLRVAEALYSALNMRLIYMNASGHDVHAAYVSHISHITSFALALTVLEKEKDEKHIFDLASGGFSSTVRLAKSNADMWVPIFSRNRDNVLRVMDTYMEKMKEFRAAIAEGNEDNIRSLIEDANRIKRIIR</sequence>
<dbReference type="PROSITE" id="PS51176">
    <property type="entry name" value="PDH_ADH"/>
    <property type="match status" value="1"/>
</dbReference>
<dbReference type="PANTHER" id="PTHR21363">
    <property type="entry name" value="PREPHENATE DEHYDROGENASE"/>
    <property type="match status" value="1"/>
</dbReference>
<organism evidence="3 4">
    <name type="scientific">Candidatus Cryptobacteroides merdavium</name>
    <dbReference type="NCBI Taxonomy" id="2840769"/>
    <lineage>
        <taxon>Bacteria</taxon>
        <taxon>Pseudomonadati</taxon>
        <taxon>Bacteroidota</taxon>
        <taxon>Bacteroidia</taxon>
        <taxon>Bacteroidales</taxon>
        <taxon>Candidatus Cryptobacteroides</taxon>
    </lineage>
</organism>
<dbReference type="Proteomes" id="UP000823619">
    <property type="component" value="Unassembled WGS sequence"/>
</dbReference>
<dbReference type="InterPro" id="IPR003099">
    <property type="entry name" value="Prephen_DH"/>
</dbReference>
<evidence type="ECO:0000313" key="4">
    <source>
        <dbReference type="Proteomes" id="UP000823619"/>
    </source>
</evidence>
<dbReference type="InterPro" id="IPR046826">
    <property type="entry name" value="PDH_N"/>
</dbReference>
<dbReference type="AlphaFoldDB" id="A0A9D9H7Z5"/>
<protein>
    <submittedName>
        <fullName evidence="3">Prephenate dehydrogenase/arogenate dehydrogenase family protein</fullName>
    </submittedName>
</protein>
<dbReference type="GO" id="GO:0004665">
    <property type="term" value="F:prephenate dehydrogenase (NADP+) activity"/>
    <property type="evidence" value="ECO:0007669"/>
    <property type="project" value="InterPro"/>
</dbReference>
<dbReference type="GO" id="GO:0008977">
    <property type="term" value="F:prephenate dehydrogenase (NAD+) activity"/>
    <property type="evidence" value="ECO:0007669"/>
    <property type="project" value="InterPro"/>
</dbReference>
<dbReference type="InterPro" id="IPR036291">
    <property type="entry name" value="NAD(P)-bd_dom_sf"/>
</dbReference>
<reference evidence="3" key="1">
    <citation type="submission" date="2020-10" db="EMBL/GenBank/DDBJ databases">
        <authorList>
            <person name="Gilroy R."/>
        </authorList>
    </citation>
    <scope>NUCLEOTIDE SEQUENCE</scope>
    <source>
        <strain evidence="3">D5-748</strain>
    </source>
</reference>
<dbReference type="GO" id="GO:0006571">
    <property type="term" value="P:tyrosine biosynthetic process"/>
    <property type="evidence" value="ECO:0007669"/>
    <property type="project" value="InterPro"/>
</dbReference>
<dbReference type="Gene3D" id="1.10.3660.10">
    <property type="entry name" value="6-phosphogluconate dehydrogenase C-terminal like domain"/>
    <property type="match status" value="1"/>
</dbReference>
<evidence type="ECO:0000256" key="1">
    <source>
        <dbReference type="ARBA" id="ARBA00023002"/>
    </source>
</evidence>
<name>A0A9D9H7Z5_9BACT</name>
<dbReference type="InterPro" id="IPR050812">
    <property type="entry name" value="Preph/Arog_dehydrog"/>
</dbReference>
<keyword evidence="1" id="KW-0560">Oxidoreductase</keyword>
<dbReference type="Pfam" id="PF20463">
    <property type="entry name" value="PDH_C"/>
    <property type="match status" value="1"/>
</dbReference>